<dbReference type="Gene3D" id="3.30.300.30">
    <property type="match status" value="1"/>
</dbReference>
<dbReference type="InterPro" id="IPR025110">
    <property type="entry name" value="AMP-bd_C"/>
</dbReference>
<dbReference type="InterPro" id="IPR000873">
    <property type="entry name" value="AMP-dep_synth/lig_dom"/>
</dbReference>
<evidence type="ECO:0000259" key="2">
    <source>
        <dbReference type="Pfam" id="PF00501"/>
    </source>
</evidence>
<protein>
    <submittedName>
        <fullName evidence="4">AMP-binding protein</fullName>
    </submittedName>
</protein>
<dbReference type="AlphaFoldDB" id="A0A8J8SD25"/>
<dbReference type="SUPFAM" id="SSF56801">
    <property type="entry name" value="Acetyl-CoA synthetase-like"/>
    <property type="match status" value="1"/>
</dbReference>
<keyword evidence="5" id="KW-1185">Reference proteome</keyword>
<dbReference type="InterPro" id="IPR050237">
    <property type="entry name" value="ATP-dep_AMP-bd_enzyme"/>
</dbReference>
<feature type="domain" description="AMP-dependent synthetase/ligase" evidence="2">
    <location>
        <begin position="26"/>
        <end position="391"/>
    </location>
</feature>
<dbReference type="Pfam" id="PF13193">
    <property type="entry name" value="AMP-binding_C"/>
    <property type="match status" value="1"/>
</dbReference>
<feature type="domain" description="AMP-binding enzyme C-terminal" evidence="3">
    <location>
        <begin position="442"/>
        <end position="517"/>
    </location>
</feature>
<name>A0A8J8SD25_9FIRM</name>
<dbReference type="Proteomes" id="UP000677305">
    <property type="component" value="Chromosome"/>
</dbReference>
<dbReference type="EMBL" id="CP058561">
    <property type="protein sequence ID" value="QUH30458.1"/>
    <property type="molecule type" value="Genomic_DNA"/>
</dbReference>
<evidence type="ECO:0000256" key="1">
    <source>
        <dbReference type="ARBA" id="ARBA00022598"/>
    </source>
</evidence>
<dbReference type="GO" id="GO:0016878">
    <property type="term" value="F:acid-thiol ligase activity"/>
    <property type="evidence" value="ECO:0007669"/>
    <property type="project" value="UniProtKB-ARBA"/>
</dbReference>
<dbReference type="FunFam" id="2.30.38.10:FF:000003">
    <property type="entry name" value="Vibriobactin-specific 2,3-dihydroxybenzoate-AMP ligase"/>
    <property type="match status" value="1"/>
</dbReference>
<reference evidence="4 5" key="1">
    <citation type="submission" date="2020-07" db="EMBL/GenBank/DDBJ databases">
        <title>Vallitalea guaymasensis genome.</title>
        <authorList>
            <person name="Postec A."/>
        </authorList>
    </citation>
    <scope>NUCLEOTIDE SEQUENCE [LARGE SCALE GENOMIC DNA]</scope>
    <source>
        <strain evidence="4 5">Ra1766G1</strain>
    </source>
</reference>
<dbReference type="PANTHER" id="PTHR43767">
    <property type="entry name" value="LONG-CHAIN-FATTY-ACID--COA LIGASE"/>
    <property type="match status" value="1"/>
</dbReference>
<dbReference type="Gene3D" id="2.30.38.10">
    <property type="entry name" value="Luciferase, Domain 3"/>
    <property type="match status" value="1"/>
</dbReference>
<evidence type="ECO:0000313" key="4">
    <source>
        <dbReference type="EMBL" id="QUH30458.1"/>
    </source>
</evidence>
<dbReference type="PANTHER" id="PTHR43767:SF1">
    <property type="entry name" value="NONRIBOSOMAL PEPTIDE SYNTHASE PES1 (EUROFUNG)-RELATED"/>
    <property type="match status" value="1"/>
</dbReference>
<dbReference type="KEGG" id="vgu:HYG85_16705"/>
<dbReference type="InterPro" id="IPR045851">
    <property type="entry name" value="AMP-bd_C_sf"/>
</dbReference>
<evidence type="ECO:0000313" key="5">
    <source>
        <dbReference type="Proteomes" id="UP000677305"/>
    </source>
</evidence>
<proteinExistence type="predicted"/>
<accession>A0A8J8SD25</accession>
<dbReference type="Pfam" id="PF00501">
    <property type="entry name" value="AMP-binding"/>
    <property type="match status" value="1"/>
</dbReference>
<dbReference type="Gene3D" id="3.40.50.980">
    <property type="match status" value="2"/>
</dbReference>
<gene>
    <name evidence="4" type="ORF">HYG85_16705</name>
</gene>
<dbReference type="RefSeq" id="WP_212690624.1">
    <property type="nucleotide sequence ID" value="NZ_CP058561.1"/>
</dbReference>
<sequence>MMNFNDIYDTYEKQGYYEPFTMGEHLENWTEKYGDKIALVEEDKRITYRELNQKVYELAAGFYKTGIGKGDNVVVQLPNSIAFVITCFALFRIGARPVFSLPAHRESELNGVFNIAKPVAYIIPTDFLGFDYSVMAEKMSKKYPCLKLIITDGQAGDYINLNDLFIEPSDIEDEPSYKKTALFLLSGGTTTGKPKLIPKIHSAYMYNAKASAVRCGLDETSVYLAFLPIAHDFPFCSPGVLGTLLSGGKVVLCKTSSPDEVFPMIEREQVTVMALVPAIGEVWLDAVMWGESADFSSIKLVIVGATKIEYDTAERLSETMGCKIQQGYGLGEGLTCFTSLDDPVEIAFTCQGSPISQGDEVKIVDENGEEVEDGEYGELLEKGPYTFTGYYNSPELNEKAFTDDGFFRTGDRARFTEEGNIQLGGRIIEIINRAGEKIVPAELEDHLRKYKDIKDVAVVPMPDKNLGQAICAFITTDDYDINFTDINEFLRNEGVAAYRMPDKIKVIDFLPRTNVGKVDKVTLKKMLE</sequence>
<evidence type="ECO:0000259" key="3">
    <source>
        <dbReference type="Pfam" id="PF13193"/>
    </source>
</evidence>
<keyword evidence="1" id="KW-0436">Ligase</keyword>
<organism evidence="4 5">
    <name type="scientific">Vallitalea guaymasensis</name>
    <dbReference type="NCBI Taxonomy" id="1185412"/>
    <lineage>
        <taxon>Bacteria</taxon>
        <taxon>Bacillati</taxon>
        <taxon>Bacillota</taxon>
        <taxon>Clostridia</taxon>
        <taxon>Lachnospirales</taxon>
        <taxon>Vallitaleaceae</taxon>
        <taxon>Vallitalea</taxon>
    </lineage>
</organism>